<feature type="domain" description="UvrD-like helicase C-terminal" evidence="4">
    <location>
        <begin position="669"/>
        <end position="717"/>
    </location>
</feature>
<evidence type="ECO:0000313" key="8">
    <source>
        <dbReference type="EMBL" id="GAN36787.1"/>
    </source>
</evidence>
<organism evidence="8 9">
    <name type="scientific">Lacticaseibacillus paracasei NRIC 0644</name>
    <dbReference type="NCBI Taxonomy" id="1435038"/>
    <lineage>
        <taxon>Bacteria</taxon>
        <taxon>Bacillati</taxon>
        <taxon>Bacillota</taxon>
        <taxon>Bacilli</taxon>
        <taxon>Lactobacillales</taxon>
        <taxon>Lactobacillaceae</taxon>
        <taxon>Lacticaseibacillus</taxon>
    </lineage>
</organism>
<dbReference type="GO" id="GO:0003677">
    <property type="term" value="F:DNA binding"/>
    <property type="evidence" value="ECO:0007669"/>
    <property type="project" value="UniProtKB-UniRule"/>
</dbReference>
<dbReference type="GO" id="GO:0043139">
    <property type="term" value="F:5'-3' DNA helicase activity"/>
    <property type="evidence" value="ECO:0007669"/>
    <property type="project" value="UniProtKB-UniRule"/>
</dbReference>
<feature type="domain" description="ATP-dependent RecD2 DNA helicase SH3" evidence="6">
    <location>
        <begin position="581"/>
        <end position="652"/>
    </location>
</feature>
<evidence type="ECO:0000256" key="1">
    <source>
        <dbReference type="ARBA" id="ARBA00022741"/>
    </source>
</evidence>
<dbReference type="RefSeq" id="WP_045624973.1">
    <property type="nucleotide sequence ID" value="NZ_BAYM01000088.1"/>
</dbReference>
<dbReference type="GO" id="GO:0009338">
    <property type="term" value="C:exodeoxyribonuclease V complex"/>
    <property type="evidence" value="ECO:0007669"/>
    <property type="project" value="TreeGrafter"/>
</dbReference>
<dbReference type="PANTHER" id="PTHR43788">
    <property type="entry name" value="DNA2/NAM7 HELICASE FAMILY MEMBER"/>
    <property type="match status" value="1"/>
</dbReference>
<dbReference type="InterPro" id="IPR029493">
    <property type="entry name" value="RecD2-like_HHH"/>
</dbReference>
<dbReference type="GO" id="GO:0005524">
    <property type="term" value="F:ATP binding"/>
    <property type="evidence" value="ECO:0007669"/>
    <property type="project" value="UniProtKB-UniRule"/>
</dbReference>
<comment type="similarity">
    <text evidence="3">Belongs to the RecD family. RecD2 subfamily.</text>
</comment>
<keyword evidence="3" id="KW-0347">Helicase</keyword>
<feature type="domain" description="ATP-dependent RecD2 DNA helicase-like helix-hairpin-helix" evidence="5">
    <location>
        <begin position="149"/>
        <end position="239"/>
    </location>
</feature>
<dbReference type="Pfam" id="PF13245">
    <property type="entry name" value="AAA_19"/>
    <property type="match status" value="1"/>
</dbReference>
<accession>A0A0C9QAH5</accession>
<dbReference type="AlphaFoldDB" id="A0A0C9QAH5"/>
<protein>
    <recommendedName>
        <fullName evidence="3">ATP-dependent RecD2 DNA helicase</fullName>
        <ecNumber evidence="3">5.6.2.3</ecNumber>
    </recommendedName>
    <alternativeName>
        <fullName evidence="3">DNA 5'-3' helicase subunit RecD2</fullName>
    </alternativeName>
</protein>
<dbReference type="Pfam" id="PF23139">
    <property type="entry name" value="OB_YrrC"/>
    <property type="match status" value="1"/>
</dbReference>
<evidence type="ECO:0000313" key="9">
    <source>
        <dbReference type="Proteomes" id="UP000032552"/>
    </source>
</evidence>
<dbReference type="Gene3D" id="3.40.50.300">
    <property type="entry name" value="P-loop containing nucleotide triphosphate hydrolases"/>
    <property type="match status" value="2"/>
</dbReference>
<proteinExistence type="inferred from homology"/>
<comment type="catalytic activity">
    <reaction evidence="3">
        <text>ATP + H2O = ADP + phosphate + H(+)</text>
        <dbReference type="Rhea" id="RHEA:13065"/>
        <dbReference type="ChEBI" id="CHEBI:15377"/>
        <dbReference type="ChEBI" id="CHEBI:15378"/>
        <dbReference type="ChEBI" id="CHEBI:30616"/>
        <dbReference type="ChEBI" id="CHEBI:43474"/>
        <dbReference type="ChEBI" id="CHEBI:456216"/>
        <dbReference type="EC" id="5.6.2.3"/>
    </reaction>
</comment>
<dbReference type="Gene3D" id="2.30.30.940">
    <property type="match status" value="1"/>
</dbReference>
<dbReference type="InterPro" id="IPR006345">
    <property type="entry name" value="RecD2"/>
</dbReference>
<dbReference type="Gene3D" id="1.10.10.2220">
    <property type="match status" value="1"/>
</dbReference>
<dbReference type="InterPro" id="IPR055446">
    <property type="entry name" value="RecD2_N_OB"/>
</dbReference>
<gene>
    <name evidence="3" type="primary">recD2</name>
    <name evidence="8" type="ORF">LC0644_1376</name>
</gene>
<keyword evidence="3" id="KW-0413">Isomerase</keyword>
<evidence type="ECO:0000256" key="2">
    <source>
        <dbReference type="ARBA" id="ARBA00022840"/>
    </source>
</evidence>
<feature type="binding site" evidence="3">
    <location>
        <begin position="359"/>
        <end position="363"/>
    </location>
    <ligand>
        <name>ATP</name>
        <dbReference type="ChEBI" id="CHEBI:30616"/>
    </ligand>
</feature>
<evidence type="ECO:0000259" key="4">
    <source>
        <dbReference type="Pfam" id="PF13538"/>
    </source>
</evidence>
<sequence>MDTREETVTGRVKSIFFQNPTNFFKILLIEISATTITWTESDIVVTGTFGDIKEDATYTFTGHVVDHPKYGQQFQADNYHADQPTNKSGLVDYLSSDKFPGIGPKTATKIIDHLGMDAIDKILDDPKVLVGLGMTAAKRDMLATNLKSNQGMERVIIGLNDYGFTSNMAGRIYQQYQNDALDVIKHNPYQLINDIDGIGFTRADQIAAKLAIAPTSQLRLGGAVMDTLQRLTDGEGDTYVTLKSLVTQTLDLLERARNVAVSPDAVGQAIVTLAKDNALIAEGDRIFPKRLYDAEWQIGRQLKGLAEADATATEPELAEIEKTLAAVEADTGIAYDATQRKAIVTALQSPIFLLTGGPGTGKTTVTDGIVRTYARLHDLSLDLDQYTTDEPFPIMLAAPTGRAAKRISETTQLPASTIHRLLGLGVDTQEFAPNELPNGLLIIDEMSMVDTYLFRTLLTALHPGMKIVLVGDKDQLPSVGPGQVFADLLRSGVLPQTALTHIHRQDADSSIIPLAHAVNAGKLPDDFTKPQVDRSFLACAPSQVPEVVGQVVQRAAVKQFSIADIQVLAPMYRGTAGIDRLNPLLQNILNPKRSARTKAIQFGETEYRIGDKVLQLVNDPNQNVFNGEIGQIVGITLGKEAESKTDELTIDFDGNEITCKRSDFNKITLAYATSIHKAQGSEFPMVILPLTLQSRRMLRRNLLYTAITRAKSFLILVGELAAFQEAVSEVAVNRHTGLVDRLMTVFGKTVAPQVADASATKNISASPSEPQIDTTALDLDNEVKQQPPAAHQLTPALVASQRIDPMIGMDGITPQMFMTKEN</sequence>
<evidence type="ECO:0000259" key="7">
    <source>
        <dbReference type="Pfam" id="PF23139"/>
    </source>
</evidence>
<dbReference type="InterPro" id="IPR050534">
    <property type="entry name" value="Coronavir_polyprotein_1ab"/>
</dbReference>
<dbReference type="SUPFAM" id="SSF52540">
    <property type="entry name" value="P-loop containing nucleoside triphosphate hydrolases"/>
    <property type="match status" value="2"/>
</dbReference>
<evidence type="ECO:0000256" key="3">
    <source>
        <dbReference type="HAMAP-Rule" id="MF_01488"/>
    </source>
</evidence>
<dbReference type="CDD" id="cd17933">
    <property type="entry name" value="DEXSc_RecD-like"/>
    <property type="match status" value="1"/>
</dbReference>
<name>A0A0C9QAH5_LACPA</name>
<dbReference type="InterPro" id="IPR027417">
    <property type="entry name" value="P-loop_NTPase"/>
</dbReference>
<feature type="domain" description="ATP-dependent RecD2 DNA helicase OB-fold" evidence="7">
    <location>
        <begin position="6"/>
        <end position="84"/>
    </location>
</feature>
<evidence type="ECO:0000259" key="6">
    <source>
        <dbReference type="Pfam" id="PF18335"/>
    </source>
</evidence>
<keyword evidence="1 3" id="KW-0547">Nucleotide-binding</keyword>
<keyword evidence="2 3" id="KW-0067">ATP-binding</keyword>
<keyword evidence="3" id="KW-0238">DNA-binding</keyword>
<comment type="function">
    <text evidence="3">DNA-dependent ATPase and ATP-dependent 5'-3' DNA helicase. Has no activity on blunt DNA or DNA with 3'-overhangs, requires at least 10 bases of 5'-ssDNA for helicase activity.</text>
</comment>
<dbReference type="InterPro" id="IPR027785">
    <property type="entry name" value="UvrD-like_helicase_C"/>
</dbReference>
<dbReference type="HAMAP" id="MF_01488">
    <property type="entry name" value="RecD2"/>
    <property type="match status" value="1"/>
</dbReference>
<dbReference type="EC" id="5.6.2.3" evidence="3"/>
<reference evidence="9" key="1">
    <citation type="submission" date="2014-05" db="EMBL/GenBank/DDBJ databases">
        <title>Whole genome sequencing of Lactobacillus casei NRIC0644.</title>
        <authorList>
            <person name="Atarashi H."/>
            <person name="Yoshida Y."/>
            <person name="Fujimura S."/>
            <person name="Tanaka N."/>
            <person name="Shiwa Y."/>
            <person name="Yoshikawa H."/>
            <person name="Okada S."/>
            <person name="Nakagawa J."/>
        </authorList>
    </citation>
    <scope>NUCLEOTIDE SEQUENCE [LARGE SCALE GENOMIC DNA]</scope>
    <source>
        <strain evidence="9">NRIC0644</strain>
    </source>
</reference>
<dbReference type="PANTHER" id="PTHR43788:SF6">
    <property type="entry name" value="DNA HELICASE B"/>
    <property type="match status" value="1"/>
</dbReference>
<dbReference type="GO" id="GO:0017116">
    <property type="term" value="F:single-stranded DNA helicase activity"/>
    <property type="evidence" value="ECO:0007669"/>
    <property type="project" value="TreeGrafter"/>
</dbReference>
<dbReference type="Pfam" id="PF14490">
    <property type="entry name" value="HHH_RecD2"/>
    <property type="match status" value="1"/>
</dbReference>
<dbReference type="Pfam" id="PF13538">
    <property type="entry name" value="UvrD_C_2"/>
    <property type="match status" value="1"/>
</dbReference>
<dbReference type="InterPro" id="IPR041451">
    <property type="entry name" value="RecD2_SH13"/>
</dbReference>
<dbReference type="CDD" id="cd18809">
    <property type="entry name" value="SF1_C_RecD"/>
    <property type="match status" value="1"/>
</dbReference>
<dbReference type="Proteomes" id="UP000032552">
    <property type="component" value="Unassembled WGS sequence"/>
</dbReference>
<evidence type="ECO:0000259" key="5">
    <source>
        <dbReference type="Pfam" id="PF14490"/>
    </source>
</evidence>
<dbReference type="Pfam" id="PF18335">
    <property type="entry name" value="SH3_13"/>
    <property type="match status" value="1"/>
</dbReference>
<comment type="caution">
    <text evidence="8">The sequence shown here is derived from an EMBL/GenBank/DDBJ whole genome shotgun (WGS) entry which is preliminary data.</text>
</comment>
<dbReference type="GO" id="GO:0016887">
    <property type="term" value="F:ATP hydrolysis activity"/>
    <property type="evidence" value="ECO:0007669"/>
    <property type="project" value="RHEA"/>
</dbReference>
<dbReference type="EMBL" id="BAYM01000088">
    <property type="protein sequence ID" value="GAN36787.1"/>
    <property type="molecule type" value="Genomic_DNA"/>
</dbReference>
<keyword evidence="3" id="KW-0378">Hydrolase</keyword>
<dbReference type="NCBIfam" id="TIGR01448">
    <property type="entry name" value="recD_rel"/>
    <property type="match status" value="1"/>
</dbReference>
<dbReference type="GO" id="GO:0006310">
    <property type="term" value="P:DNA recombination"/>
    <property type="evidence" value="ECO:0007669"/>
    <property type="project" value="InterPro"/>
</dbReference>